<dbReference type="AlphaFoldDB" id="A0A7M2YYR6"/>
<dbReference type="InterPro" id="IPR036505">
    <property type="entry name" value="Amidase/PGRP_sf"/>
</dbReference>
<dbReference type="Gene3D" id="3.40.80.10">
    <property type="entry name" value="Peptidoglycan recognition protein-like"/>
    <property type="match status" value="1"/>
</dbReference>
<dbReference type="GO" id="GO:0071555">
    <property type="term" value="P:cell wall organization"/>
    <property type="evidence" value="ECO:0007669"/>
    <property type="project" value="UniProtKB-KW"/>
</dbReference>
<evidence type="ECO:0000256" key="2">
    <source>
        <dbReference type="ARBA" id="ARBA00011901"/>
    </source>
</evidence>
<evidence type="ECO:0000259" key="5">
    <source>
        <dbReference type="SMART" id="SM00644"/>
    </source>
</evidence>
<gene>
    <name evidence="6" type="ORF">Gocc_1028</name>
</gene>
<dbReference type="PANTHER" id="PTHR30417:SF1">
    <property type="entry name" value="N-ACETYLMURAMOYL-L-ALANINE AMIDASE AMID"/>
    <property type="match status" value="1"/>
</dbReference>
<evidence type="ECO:0000313" key="6">
    <source>
        <dbReference type="EMBL" id="RDI75230.1"/>
    </source>
</evidence>
<dbReference type="Pfam" id="PF01510">
    <property type="entry name" value="Amidase_2"/>
    <property type="match status" value="1"/>
</dbReference>
<dbReference type="GO" id="GO:0009254">
    <property type="term" value="P:peptidoglycan turnover"/>
    <property type="evidence" value="ECO:0007669"/>
    <property type="project" value="TreeGrafter"/>
</dbReference>
<reference evidence="6 7" key="1">
    <citation type="submission" date="2018-07" db="EMBL/GenBank/DDBJ databases">
        <title>High-quality-draft genome sequence of Gaiella occulta.</title>
        <authorList>
            <person name="Severino R."/>
            <person name="Froufe H.J.C."/>
            <person name="Rainey F.A."/>
            <person name="Barroso C."/>
            <person name="Albuquerque L."/>
            <person name="Lobo-Da-Cunha A."/>
            <person name="Da Costa M.S."/>
            <person name="Egas C."/>
        </authorList>
    </citation>
    <scope>NUCLEOTIDE SEQUENCE [LARGE SCALE GENOMIC DNA]</scope>
    <source>
        <strain evidence="6 7">F2-233</strain>
    </source>
</reference>
<dbReference type="InterPro" id="IPR002502">
    <property type="entry name" value="Amidase_domain"/>
</dbReference>
<keyword evidence="4" id="KW-0961">Cell wall biogenesis/degradation</keyword>
<dbReference type="EMBL" id="QQZY01000002">
    <property type="protein sequence ID" value="RDI75230.1"/>
    <property type="molecule type" value="Genomic_DNA"/>
</dbReference>
<proteinExistence type="predicted"/>
<dbReference type="SUPFAM" id="SSF55846">
    <property type="entry name" value="N-acetylmuramoyl-L-alanine amidase-like"/>
    <property type="match status" value="1"/>
</dbReference>
<evidence type="ECO:0000256" key="3">
    <source>
        <dbReference type="ARBA" id="ARBA00022801"/>
    </source>
</evidence>
<reference evidence="7" key="2">
    <citation type="journal article" date="2019" name="MicrobiologyOpen">
        <title>High-quality draft genome sequence of Gaiella occulta isolated from a 150 meter deep mineral water borehole and comparison with the genome sequences of other deep-branching lineages of the phylum Actinobacteria.</title>
        <authorList>
            <person name="Severino R."/>
            <person name="Froufe H.J.C."/>
            <person name="Barroso C."/>
            <person name="Albuquerque L."/>
            <person name="Lobo-da-Cunha A."/>
            <person name="da Costa M.S."/>
            <person name="Egas C."/>
        </authorList>
    </citation>
    <scope>NUCLEOTIDE SEQUENCE [LARGE SCALE GENOMIC DNA]</scope>
    <source>
        <strain evidence="7">F2-233</strain>
    </source>
</reference>
<comment type="catalytic activity">
    <reaction evidence="1">
        <text>Hydrolyzes the link between N-acetylmuramoyl residues and L-amino acid residues in certain cell-wall glycopeptides.</text>
        <dbReference type="EC" id="3.5.1.28"/>
    </reaction>
</comment>
<sequence length="186" mass="19986">MPYAFVESPNVTRAERRRIDVVVIHTMEIGERDGAAAACARWFADPAAQVSAHYCVDAGTVIQCVRERDIAWHARGGNGNSVGIELAGFAGQGADGWSDPYSQAVLERAAAVAAGVCARHGIPMRRLRGADLRARRRGIGGHADVSDAFGKSDHRDPGPDFPWQRFLRLVRASARGGDVVERAAQA</sequence>
<dbReference type="CDD" id="cd06583">
    <property type="entry name" value="PGRP"/>
    <property type="match status" value="1"/>
</dbReference>
<organism evidence="6 7">
    <name type="scientific">Gaiella occulta</name>
    <dbReference type="NCBI Taxonomy" id="1002870"/>
    <lineage>
        <taxon>Bacteria</taxon>
        <taxon>Bacillati</taxon>
        <taxon>Actinomycetota</taxon>
        <taxon>Thermoleophilia</taxon>
        <taxon>Gaiellales</taxon>
        <taxon>Gaiellaceae</taxon>
        <taxon>Gaiella</taxon>
    </lineage>
</organism>
<dbReference type="PANTHER" id="PTHR30417">
    <property type="entry name" value="N-ACETYLMURAMOYL-L-ALANINE AMIDASE AMID"/>
    <property type="match status" value="1"/>
</dbReference>
<dbReference type="GO" id="GO:0009253">
    <property type="term" value="P:peptidoglycan catabolic process"/>
    <property type="evidence" value="ECO:0007669"/>
    <property type="project" value="InterPro"/>
</dbReference>
<keyword evidence="3" id="KW-0378">Hydrolase</keyword>
<dbReference type="GO" id="GO:0008745">
    <property type="term" value="F:N-acetylmuramoyl-L-alanine amidase activity"/>
    <property type="evidence" value="ECO:0007669"/>
    <property type="project" value="UniProtKB-EC"/>
</dbReference>
<dbReference type="Proteomes" id="UP000254134">
    <property type="component" value="Unassembled WGS sequence"/>
</dbReference>
<accession>A0A7M2YYR6</accession>
<dbReference type="InterPro" id="IPR051206">
    <property type="entry name" value="NAMLAA_amidase_2"/>
</dbReference>
<feature type="domain" description="N-acetylmuramoyl-L-alanine amidase" evidence="5">
    <location>
        <begin position="8"/>
        <end position="158"/>
    </location>
</feature>
<evidence type="ECO:0000313" key="7">
    <source>
        <dbReference type="Proteomes" id="UP000254134"/>
    </source>
</evidence>
<evidence type="ECO:0000256" key="1">
    <source>
        <dbReference type="ARBA" id="ARBA00001561"/>
    </source>
</evidence>
<dbReference type="SMART" id="SM00644">
    <property type="entry name" value="Ami_2"/>
    <property type="match status" value="1"/>
</dbReference>
<name>A0A7M2YYR6_9ACTN</name>
<dbReference type="EC" id="3.5.1.28" evidence="2"/>
<protein>
    <recommendedName>
        <fullName evidence="2">N-acetylmuramoyl-L-alanine amidase</fullName>
        <ecNumber evidence="2">3.5.1.28</ecNumber>
    </recommendedName>
</protein>
<evidence type="ECO:0000256" key="4">
    <source>
        <dbReference type="ARBA" id="ARBA00023316"/>
    </source>
</evidence>
<keyword evidence="7" id="KW-1185">Reference proteome</keyword>
<comment type="caution">
    <text evidence="6">The sequence shown here is derived from an EMBL/GenBank/DDBJ whole genome shotgun (WGS) entry which is preliminary data.</text>
</comment>